<keyword evidence="2" id="KW-0489">Methyltransferase</keyword>
<feature type="domain" description="RNA 2-O ribose methyltransferase substrate binding" evidence="5">
    <location>
        <begin position="41"/>
        <end position="110"/>
    </location>
</feature>
<keyword evidence="7" id="KW-1185">Reference proteome</keyword>
<comment type="similarity">
    <text evidence="1">Belongs to the class IV-like SAM-binding methyltransferase superfamily. RNA methyltransferase TrmH family.</text>
</comment>
<dbReference type="EMBL" id="CP132191">
    <property type="protein sequence ID" value="WLP85688.1"/>
    <property type="molecule type" value="Genomic_DNA"/>
</dbReference>
<gene>
    <name evidence="6" type="primary">rlmB</name>
    <name evidence="6" type="ORF">Q8852_00825</name>
</gene>
<dbReference type="Pfam" id="PF00588">
    <property type="entry name" value="SpoU_methylase"/>
    <property type="match status" value="1"/>
</dbReference>
<dbReference type="InterPro" id="IPR013123">
    <property type="entry name" value="SpoU_subst-bd"/>
</dbReference>
<evidence type="ECO:0000256" key="2">
    <source>
        <dbReference type="ARBA" id="ARBA00022603"/>
    </source>
</evidence>
<evidence type="ECO:0000313" key="6">
    <source>
        <dbReference type="EMBL" id="WLP85688.1"/>
    </source>
</evidence>
<dbReference type="InterPro" id="IPR029026">
    <property type="entry name" value="tRNA_m1G_MTases_N"/>
</dbReference>
<evidence type="ECO:0000256" key="3">
    <source>
        <dbReference type="ARBA" id="ARBA00022679"/>
    </source>
</evidence>
<dbReference type="InterPro" id="IPR029028">
    <property type="entry name" value="Alpha/beta_knot_MTases"/>
</dbReference>
<feature type="compositionally biased region" description="Polar residues" evidence="4">
    <location>
        <begin position="1"/>
        <end position="18"/>
    </location>
</feature>
<dbReference type="NCBIfam" id="TIGR00186">
    <property type="entry name" value="rRNA_methyl_3"/>
    <property type="match status" value="1"/>
</dbReference>
<sequence>MNNYNNKRNKSFKPTSKSYKTENKPSFVKDKEPVKVSNEVMIWGKNSVMDALQSNLNFSKLLVAEGNKNLELPTPKSLNIQYLAKEELDKLSSNANHQGYILIVKSVNYSDISFLVKRKPELVLALDHIVDPQNLGAIIRTANAAGIKDIIIPKDNAADVNSVALKVASGGFVGMNFYKVSSLSATLSKLKNNSYWVYSTTLSPDSVDYTKVSYATPTVIVMGNEGSGISKSVVSVSDQLIHINQYGSVQSLNVSVATGIVLFGVLNSKLK</sequence>
<dbReference type="PANTHER" id="PTHR46429:SF1">
    <property type="entry name" value="23S RRNA (GUANOSINE-2'-O-)-METHYLTRANSFERASE RLMB"/>
    <property type="match status" value="1"/>
</dbReference>
<dbReference type="CDD" id="cd18103">
    <property type="entry name" value="SpoU-like_RlmB"/>
    <property type="match status" value="1"/>
</dbReference>
<keyword evidence="3" id="KW-0808">Transferase</keyword>
<evidence type="ECO:0000313" key="7">
    <source>
        <dbReference type="Proteomes" id="UP001237011"/>
    </source>
</evidence>
<accession>A0ABY9HAQ5</accession>
<dbReference type="Gene3D" id="3.30.1330.30">
    <property type="match status" value="1"/>
</dbReference>
<evidence type="ECO:0000256" key="1">
    <source>
        <dbReference type="ARBA" id="ARBA00007228"/>
    </source>
</evidence>
<dbReference type="RefSeq" id="WP_305938117.1">
    <property type="nucleotide sequence ID" value="NZ_CP132191.1"/>
</dbReference>
<dbReference type="PANTHER" id="PTHR46429">
    <property type="entry name" value="23S RRNA (GUANOSINE-2'-O-)-METHYLTRANSFERASE RLMB"/>
    <property type="match status" value="1"/>
</dbReference>
<organism evidence="6 7">
    <name type="scientific">Mycoplasma seminis</name>
    <dbReference type="NCBI Taxonomy" id="512749"/>
    <lineage>
        <taxon>Bacteria</taxon>
        <taxon>Bacillati</taxon>
        <taxon>Mycoplasmatota</taxon>
        <taxon>Mollicutes</taxon>
        <taxon>Mycoplasmataceae</taxon>
        <taxon>Mycoplasma</taxon>
    </lineage>
</organism>
<evidence type="ECO:0000259" key="5">
    <source>
        <dbReference type="SMART" id="SM00967"/>
    </source>
</evidence>
<feature type="region of interest" description="Disordered" evidence="4">
    <location>
        <begin position="1"/>
        <end position="26"/>
    </location>
</feature>
<evidence type="ECO:0000256" key="4">
    <source>
        <dbReference type="SAM" id="MobiDB-lite"/>
    </source>
</evidence>
<name>A0ABY9HAQ5_9MOLU</name>
<dbReference type="InterPro" id="IPR001537">
    <property type="entry name" value="SpoU_MeTrfase"/>
</dbReference>
<proteinExistence type="inferred from homology"/>
<dbReference type="SMART" id="SM00967">
    <property type="entry name" value="SpoU_sub_bind"/>
    <property type="match status" value="1"/>
</dbReference>
<dbReference type="SUPFAM" id="SSF55315">
    <property type="entry name" value="L30e-like"/>
    <property type="match status" value="1"/>
</dbReference>
<dbReference type="InterPro" id="IPR029064">
    <property type="entry name" value="Ribosomal_eL30-like_sf"/>
</dbReference>
<dbReference type="Proteomes" id="UP001237011">
    <property type="component" value="Chromosome"/>
</dbReference>
<protein>
    <submittedName>
        <fullName evidence="6">23S rRNA (Guanosine(2251)-2'-O)-methyltransferase RlmB</fullName>
    </submittedName>
</protein>
<dbReference type="Gene3D" id="3.40.1280.10">
    <property type="match status" value="1"/>
</dbReference>
<dbReference type="InterPro" id="IPR004441">
    <property type="entry name" value="rRNA_MeTrfase_TrmH"/>
</dbReference>
<dbReference type="SUPFAM" id="SSF75217">
    <property type="entry name" value="alpha/beta knot"/>
    <property type="match status" value="1"/>
</dbReference>
<dbReference type="Pfam" id="PF08032">
    <property type="entry name" value="SpoU_sub_bind"/>
    <property type="match status" value="1"/>
</dbReference>
<reference evidence="6" key="1">
    <citation type="submission" date="2023-08" db="EMBL/GenBank/DDBJ databases">
        <title>Complete genome sequence of Mycoplasma seminis 2200.</title>
        <authorList>
            <person name="Spergser J."/>
        </authorList>
    </citation>
    <scope>NUCLEOTIDE SEQUENCE [LARGE SCALE GENOMIC DNA]</scope>
    <source>
        <strain evidence="6">2200</strain>
    </source>
</reference>